<keyword evidence="3" id="KW-1185">Reference proteome</keyword>
<name>A0A9W4TR35_9ASCO</name>
<dbReference type="InterPro" id="IPR041661">
    <property type="entry name" value="ZN622/Rei1/Reh1_Znf-C2H2"/>
</dbReference>
<evidence type="ECO:0000313" key="3">
    <source>
        <dbReference type="Proteomes" id="UP001152885"/>
    </source>
</evidence>
<dbReference type="GO" id="GO:0030687">
    <property type="term" value="C:preribosome, large subunit precursor"/>
    <property type="evidence" value="ECO:0007669"/>
    <property type="project" value="TreeGrafter"/>
</dbReference>
<reference evidence="2" key="1">
    <citation type="submission" date="2022-12" db="EMBL/GenBank/DDBJ databases">
        <authorList>
            <person name="Brejova B."/>
        </authorList>
    </citation>
    <scope>NUCLEOTIDE SEQUENCE</scope>
</reference>
<dbReference type="PANTHER" id="PTHR13182">
    <property type="entry name" value="ZINC FINGER PROTEIN 622"/>
    <property type="match status" value="1"/>
</dbReference>
<proteinExistence type="predicted"/>
<evidence type="ECO:0000259" key="1">
    <source>
        <dbReference type="PROSITE" id="PS00028"/>
    </source>
</evidence>
<dbReference type="PROSITE" id="PS00028">
    <property type="entry name" value="ZINC_FINGER_C2H2_1"/>
    <property type="match status" value="1"/>
</dbReference>
<dbReference type="OrthoDB" id="19329at2759"/>
<dbReference type="GO" id="GO:0042273">
    <property type="term" value="P:ribosomal large subunit biogenesis"/>
    <property type="evidence" value="ECO:0007669"/>
    <property type="project" value="TreeGrafter"/>
</dbReference>
<dbReference type="InterPro" id="IPR013087">
    <property type="entry name" value="Znf_C2H2_type"/>
</dbReference>
<dbReference type="InterPro" id="IPR040025">
    <property type="entry name" value="Znf622/Rei1/Reh1"/>
</dbReference>
<dbReference type="SMART" id="SM00355">
    <property type="entry name" value="ZnF_C2H2"/>
    <property type="match status" value="3"/>
</dbReference>
<feature type="domain" description="C2H2-type" evidence="1">
    <location>
        <begin position="17"/>
        <end position="39"/>
    </location>
</feature>
<dbReference type="Proteomes" id="UP001152885">
    <property type="component" value="Unassembled WGS sequence"/>
</dbReference>
<dbReference type="EMBL" id="CANTUO010000001">
    <property type="protein sequence ID" value="CAI5756126.1"/>
    <property type="molecule type" value="Genomic_DNA"/>
</dbReference>
<dbReference type="AlphaFoldDB" id="A0A9W4TR35"/>
<evidence type="ECO:0000313" key="2">
    <source>
        <dbReference type="EMBL" id="CAI5756126.1"/>
    </source>
</evidence>
<dbReference type="Pfam" id="PF12756">
    <property type="entry name" value="zf-C2H2_2"/>
    <property type="match status" value="1"/>
</dbReference>
<sequence length="415" mass="47979">MSFMPNGSKPETASFTCNTCGTIFINAELQRKHMKTDWHRYNLKRKVANLPSISSEVFAEKFLQSKLNNTNENEDEYGFYIAKRKKKNNSNKNLRKHVLTNQNRGRNEFIKSKNVRSASPATSIASEFSQFSLGDDEVHYDETLDTGSELNYTESDFTDLDHSSDEGMQESDDESIEEVKAIPISHCFYCGKNNHEIETNVRHMYNHGLYIPERSFLIDLEGLLNYLSEMISIYNACLVCGFEGKNLESIRQHIKSKGHCKIPYETKDEKSDISRFYDFIEEEEKESTERKVGFLDEPESSALIIYNGVNDNYITCDLDDSGVQLILPTGSRIGHRSMQRYYRQNILLPQDKQDGQKTQALVDRRFSPGLTYNQISRHEKEVQKIENINKNIAVRKTKTKKTNYQKHYRDAILGT</sequence>
<protein>
    <recommendedName>
        <fullName evidence="1">C2H2-type domain-containing protein</fullName>
    </recommendedName>
</protein>
<dbReference type="PANTHER" id="PTHR13182:SF8">
    <property type="entry name" value="CYTOPLASMIC 60S SUBUNIT BIOGENESIS FACTOR ZNF622"/>
    <property type="match status" value="1"/>
</dbReference>
<accession>A0A9W4TR35</accession>
<dbReference type="InterPro" id="IPR036236">
    <property type="entry name" value="Znf_C2H2_sf"/>
</dbReference>
<gene>
    <name evidence="2" type="ORF">CANVERA_P0644</name>
</gene>
<dbReference type="SUPFAM" id="SSF57667">
    <property type="entry name" value="beta-beta-alpha zinc fingers"/>
    <property type="match status" value="1"/>
</dbReference>
<organism evidence="2 3">
    <name type="scientific">Candida verbasci</name>
    <dbReference type="NCBI Taxonomy" id="1227364"/>
    <lineage>
        <taxon>Eukaryota</taxon>
        <taxon>Fungi</taxon>
        <taxon>Dikarya</taxon>
        <taxon>Ascomycota</taxon>
        <taxon>Saccharomycotina</taxon>
        <taxon>Pichiomycetes</taxon>
        <taxon>Debaryomycetaceae</taxon>
        <taxon>Candida/Lodderomyces clade</taxon>
        <taxon>Candida</taxon>
    </lineage>
</organism>
<comment type="caution">
    <text evidence="2">The sequence shown here is derived from an EMBL/GenBank/DDBJ whole genome shotgun (WGS) entry which is preliminary data.</text>
</comment>